<dbReference type="RefSeq" id="WP_008065555.1">
    <property type="nucleotide sequence ID" value="NZ_AQWK01000001.1"/>
</dbReference>
<evidence type="ECO:0000256" key="5">
    <source>
        <dbReference type="ARBA" id="ARBA00048244"/>
    </source>
</evidence>
<comment type="caution">
    <text evidence="10">The sequence shown here is derived from an EMBL/GenBank/DDBJ whole genome shotgun (WGS) entry which is preliminary data.</text>
</comment>
<dbReference type="EC" id="2.7.6.5" evidence="1"/>
<dbReference type="GO" id="GO:0015949">
    <property type="term" value="P:nucleobase-containing small molecule interconversion"/>
    <property type="evidence" value="ECO:0007669"/>
    <property type="project" value="UniProtKB-ARBA"/>
</dbReference>
<dbReference type="Pfam" id="PF02824">
    <property type="entry name" value="TGS"/>
    <property type="match status" value="1"/>
</dbReference>
<dbReference type="SMART" id="SM00471">
    <property type="entry name" value="HDc"/>
    <property type="match status" value="1"/>
</dbReference>
<dbReference type="SUPFAM" id="SSF55021">
    <property type="entry name" value="ACT-like"/>
    <property type="match status" value="1"/>
</dbReference>
<dbReference type="InterPro" id="IPR002912">
    <property type="entry name" value="ACT_dom"/>
</dbReference>
<dbReference type="EMBL" id="AEWJ01000037">
    <property type="protein sequence ID" value="EGD59102.1"/>
    <property type="molecule type" value="Genomic_DNA"/>
</dbReference>
<dbReference type="FunFam" id="1.10.3210.10:FF:000001">
    <property type="entry name" value="GTP pyrophosphokinase RelA"/>
    <property type="match status" value="1"/>
</dbReference>
<keyword evidence="11" id="KW-1185">Reference proteome</keyword>
<dbReference type="InterPro" id="IPR012675">
    <property type="entry name" value="Beta-grasp_dom_sf"/>
</dbReference>
<dbReference type="GO" id="GO:0005886">
    <property type="term" value="C:plasma membrane"/>
    <property type="evidence" value="ECO:0007669"/>
    <property type="project" value="TreeGrafter"/>
</dbReference>
<dbReference type="InterPro" id="IPR043519">
    <property type="entry name" value="NT_sf"/>
</dbReference>
<dbReference type="CDD" id="cd01668">
    <property type="entry name" value="TGS_RSH"/>
    <property type="match status" value="1"/>
</dbReference>
<dbReference type="AlphaFoldDB" id="F1Z8C3"/>
<proteinExistence type="inferred from homology"/>
<dbReference type="InParanoid" id="F1Z8C3"/>
<dbReference type="CDD" id="cd05399">
    <property type="entry name" value="NT_Rel-Spo_like"/>
    <property type="match status" value="1"/>
</dbReference>
<dbReference type="FunFam" id="3.30.460.10:FF:000001">
    <property type="entry name" value="GTP pyrophosphokinase RelA"/>
    <property type="match status" value="1"/>
</dbReference>
<dbReference type="Pfam" id="PF04607">
    <property type="entry name" value="RelA_SpoT"/>
    <property type="match status" value="1"/>
</dbReference>
<dbReference type="GO" id="GO:0042594">
    <property type="term" value="P:response to starvation"/>
    <property type="evidence" value="ECO:0007669"/>
    <property type="project" value="TreeGrafter"/>
</dbReference>
<evidence type="ECO:0000256" key="3">
    <source>
        <dbReference type="ARBA" id="ARBA00029754"/>
    </source>
</evidence>
<accession>F1Z8C3</accession>
<evidence type="ECO:0000259" key="9">
    <source>
        <dbReference type="PROSITE" id="PS51880"/>
    </source>
</evidence>
<comment type="similarity">
    <text evidence="6">Belongs to the relA/spoT family.</text>
</comment>
<evidence type="ECO:0000256" key="1">
    <source>
        <dbReference type="ARBA" id="ARBA00013251"/>
    </source>
</evidence>
<dbReference type="OrthoDB" id="9805041at2"/>
<dbReference type="SUPFAM" id="SSF81301">
    <property type="entry name" value="Nucleotidyltransferase"/>
    <property type="match status" value="1"/>
</dbReference>
<evidence type="ECO:0000256" key="4">
    <source>
        <dbReference type="ARBA" id="ARBA00032407"/>
    </source>
</evidence>
<dbReference type="SUPFAM" id="SSF109604">
    <property type="entry name" value="HD-domain/PDEase-like"/>
    <property type="match status" value="1"/>
</dbReference>
<dbReference type="InterPro" id="IPR045600">
    <property type="entry name" value="RelA/SpoT_AH_RIS"/>
</dbReference>
<dbReference type="SMART" id="SM00954">
    <property type="entry name" value="RelA_SpoT"/>
    <property type="match status" value="1"/>
</dbReference>
<dbReference type="Gene3D" id="3.30.460.10">
    <property type="entry name" value="Beta Polymerase, domain 2"/>
    <property type="match status" value="1"/>
</dbReference>
<dbReference type="InterPro" id="IPR045865">
    <property type="entry name" value="ACT-like_dom_sf"/>
</dbReference>
<dbReference type="GO" id="GO:0008728">
    <property type="term" value="F:GTP diphosphokinase activity"/>
    <property type="evidence" value="ECO:0007669"/>
    <property type="project" value="UniProtKB-EC"/>
</dbReference>
<evidence type="ECO:0000313" key="11">
    <source>
        <dbReference type="Proteomes" id="UP000004728"/>
    </source>
</evidence>
<dbReference type="PROSITE" id="PS51880">
    <property type="entry name" value="TGS"/>
    <property type="match status" value="1"/>
</dbReference>
<feature type="domain" description="ACT" evidence="7">
    <location>
        <begin position="625"/>
        <end position="697"/>
    </location>
</feature>
<name>F1Z8C3_9SPHN</name>
<dbReference type="HOGENOM" id="CLU_012300_3_0_5"/>
<dbReference type="eggNOG" id="COG0317">
    <property type="taxonomic scope" value="Bacteria"/>
</dbReference>
<dbReference type="Proteomes" id="UP000004728">
    <property type="component" value="Unassembled WGS sequence"/>
</dbReference>
<protein>
    <recommendedName>
        <fullName evidence="2">GTP pyrophosphokinase rsh</fullName>
        <ecNumber evidence="1">2.7.6.5</ecNumber>
    </recommendedName>
    <alternativeName>
        <fullName evidence="4">(p)ppGpp synthase</fullName>
    </alternativeName>
    <alternativeName>
        <fullName evidence="3">ATP:GTP 3'-pyrophosphotransferase</fullName>
    </alternativeName>
</protein>
<dbReference type="InterPro" id="IPR006674">
    <property type="entry name" value="HD_domain"/>
</dbReference>
<dbReference type="Pfam" id="PF19296">
    <property type="entry name" value="RelA_AH_RIS"/>
    <property type="match status" value="2"/>
</dbReference>
<dbReference type="Pfam" id="PF13328">
    <property type="entry name" value="HD_4"/>
    <property type="match status" value="1"/>
</dbReference>
<dbReference type="FunFam" id="3.10.20.30:FF:000002">
    <property type="entry name" value="GTP pyrophosphokinase (RelA/SpoT)"/>
    <property type="match status" value="1"/>
</dbReference>
<dbReference type="InterPro" id="IPR012676">
    <property type="entry name" value="TGS-like"/>
</dbReference>
<dbReference type="InterPro" id="IPR003607">
    <property type="entry name" value="HD/PDEase_dom"/>
</dbReference>
<dbReference type="InterPro" id="IPR007685">
    <property type="entry name" value="RelA_SpoT"/>
</dbReference>
<dbReference type="CDD" id="cd04876">
    <property type="entry name" value="ACT_RelA-SpoT"/>
    <property type="match status" value="1"/>
</dbReference>
<feature type="domain" description="HD" evidence="8">
    <location>
        <begin position="45"/>
        <end position="144"/>
    </location>
</feature>
<dbReference type="GO" id="GO:0016301">
    <property type="term" value="F:kinase activity"/>
    <property type="evidence" value="ECO:0007669"/>
    <property type="project" value="UniProtKB-KW"/>
</dbReference>
<reference evidence="10 11" key="1">
    <citation type="journal article" date="2012" name="J. Bacteriol.">
        <title>Draft Genome Sequence of Novosphingobium nitrogenifigens Y88T.</title>
        <authorList>
            <person name="Strabala T.J."/>
            <person name="Macdonald L."/>
            <person name="Liu V."/>
            <person name="Smit A.M."/>
        </authorList>
    </citation>
    <scope>NUCLEOTIDE SEQUENCE [LARGE SCALE GENOMIC DNA]</scope>
    <source>
        <strain evidence="10 11">DSM 19370</strain>
    </source>
</reference>
<dbReference type="SUPFAM" id="SSF81271">
    <property type="entry name" value="TGS-like"/>
    <property type="match status" value="1"/>
</dbReference>
<sequence>MLRQYELVERVLSYAPDADEAMLNRAYVYTVQKHGTQKRASGDPYFSHPVEVAGLMTELKLDQETIMTALLHDTVEDTLATTEEIERLFGANVARLVDGVTKLSKIETMTESERAAENLRKFLLAMSEDLRVLLVKLADRLHNMRTLHFIRSEDKRRRIARETMEIYAPLAQRVGMYEYMREMQMLSFQQLEPEAYATITGRLEAIRTEGEGEVDTIALAFKQALAGAGLSIEVAGREKHPYSIWKKMAERHVSFEQITDIMAFRVLTDTVEDCYAALGVLHQTWQMIPGRFKDYISTPKMNGYRSLHTSLIYSNAMRVEVQIKTREMHQTNEYGLAAHWAYKQGGTQPDAQVGWLRDLIEILDASSDAEELLENTKMAMYQDRIFAFTPKGSLFQLPKGATPIDFAFAVHTDLGAAAVGAKINGRHVPLRTPLVNGDVVEIIKSRTSEPQLSWLSFAVTGKARAAIRRAVRQKERAEIAAIGRKLYDEIVERLPSNIGKKALAEAVKRLKLGSEEDLMVAIGQARLDDRQVMEALMPGSAAHMPEAEDWPKQKRAIAVRGLTPGMAFKLAECCHPVPGDRIVGLRRPGMGVEVHSIDCLELANGVDADWIDLSWDARTDGAIGRLRAELYNRPGTLAEMAGIFAKNHANVVNLEMTQRENPFHTYVIDLEVRDLAHLTRIISALRASDAIAQADRI</sequence>
<dbReference type="GO" id="GO:0008893">
    <property type="term" value="F:guanosine-3',5'-bis(diphosphate) 3'-diphosphatase activity"/>
    <property type="evidence" value="ECO:0007669"/>
    <property type="project" value="TreeGrafter"/>
</dbReference>
<dbReference type="Gene3D" id="3.30.70.260">
    <property type="match status" value="1"/>
</dbReference>
<dbReference type="STRING" id="983920.Y88_1164"/>
<dbReference type="CDD" id="cd00077">
    <property type="entry name" value="HDc"/>
    <property type="match status" value="1"/>
</dbReference>
<comment type="function">
    <text evidence="6">In eubacteria ppGpp (guanosine 3'-diphosphate 5'-diphosphate) is a mediator of the stringent response that coordinates a variety of cellular activities in response to changes in nutritional abundance.</text>
</comment>
<dbReference type="NCBIfam" id="TIGR00691">
    <property type="entry name" value="spoT_relA"/>
    <property type="match status" value="1"/>
</dbReference>
<feature type="domain" description="TGS" evidence="9">
    <location>
        <begin position="383"/>
        <end position="444"/>
    </location>
</feature>
<dbReference type="InterPro" id="IPR033655">
    <property type="entry name" value="TGS_RelA/SpoT"/>
</dbReference>
<keyword evidence="10" id="KW-0418">Kinase</keyword>
<dbReference type="Gene3D" id="1.10.3210.10">
    <property type="entry name" value="Hypothetical protein af1432"/>
    <property type="match status" value="1"/>
</dbReference>
<dbReference type="Pfam" id="PF13291">
    <property type="entry name" value="ACT_4"/>
    <property type="match status" value="1"/>
</dbReference>
<dbReference type="PROSITE" id="PS51831">
    <property type="entry name" value="HD"/>
    <property type="match status" value="1"/>
</dbReference>
<organism evidence="10 11">
    <name type="scientific">Novosphingobium nitrogenifigens DSM 19370</name>
    <dbReference type="NCBI Taxonomy" id="983920"/>
    <lineage>
        <taxon>Bacteria</taxon>
        <taxon>Pseudomonadati</taxon>
        <taxon>Pseudomonadota</taxon>
        <taxon>Alphaproteobacteria</taxon>
        <taxon>Sphingomonadales</taxon>
        <taxon>Sphingomonadaceae</taxon>
        <taxon>Novosphingobium</taxon>
    </lineage>
</organism>
<evidence type="ECO:0000313" key="10">
    <source>
        <dbReference type="EMBL" id="EGD59102.1"/>
    </source>
</evidence>
<evidence type="ECO:0000259" key="7">
    <source>
        <dbReference type="PROSITE" id="PS51671"/>
    </source>
</evidence>
<dbReference type="Gene3D" id="3.10.20.30">
    <property type="match status" value="1"/>
</dbReference>
<dbReference type="PANTHER" id="PTHR21262">
    <property type="entry name" value="GUANOSINE-3',5'-BIS DIPHOSPHATE 3'-PYROPHOSPHOHYDROLASE"/>
    <property type="match status" value="1"/>
</dbReference>
<dbReference type="InterPro" id="IPR004095">
    <property type="entry name" value="TGS"/>
</dbReference>
<gene>
    <name evidence="10" type="ORF">Y88_1164</name>
</gene>
<keyword evidence="10" id="KW-0808">Transferase</keyword>
<evidence type="ECO:0000256" key="2">
    <source>
        <dbReference type="ARBA" id="ARBA00014315"/>
    </source>
</evidence>
<evidence type="ECO:0000259" key="8">
    <source>
        <dbReference type="PROSITE" id="PS51831"/>
    </source>
</evidence>
<dbReference type="FunCoup" id="F1Z8C3">
    <property type="interactions" value="556"/>
</dbReference>
<dbReference type="PANTHER" id="PTHR21262:SF36">
    <property type="entry name" value="BIFUNCTIONAL (P)PPGPP SYNTHASE_HYDROLASE SPOT"/>
    <property type="match status" value="1"/>
</dbReference>
<dbReference type="InterPro" id="IPR004811">
    <property type="entry name" value="RelA/Spo_fam"/>
</dbReference>
<dbReference type="GO" id="GO:0015969">
    <property type="term" value="P:guanosine tetraphosphate metabolic process"/>
    <property type="evidence" value="ECO:0007669"/>
    <property type="project" value="InterPro"/>
</dbReference>
<comment type="catalytic activity">
    <reaction evidence="5">
        <text>GTP + ATP = guanosine 3'-diphosphate 5'-triphosphate + AMP</text>
        <dbReference type="Rhea" id="RHEA:22088"/>
        <dbReference type="ChEBI" id="CHEBI:30616"/>
        <dbReference type="ChEBI" id="CHEBI:37565"/>
        <dbReference type="ChEBI" id="CHEBI:142410"/>
        <dbReference type="ChEBI" id="CHEBI:456215"/>
        <dbReference type="EC" id="2.7.6.5"/>
    </reaction>
</comment>
<evidence type="ECO:0000256" key="6">
    <source>
        <dbReference type="RuleBase" id="RU003847"/>
    </source>
</evidence>
<dbReference type="PROSITE" id="PS51671">
    <property type="entry name" value="ACT"/>
    <property type="match status" value="1"/>
</dbReference>